<organism evidence="2 3">
    <name type="scientific">Ktedonosporobacter rubrisoli</name>
    <dbReference type="NCBI Taxonomy" id="2509675"/>
    <lineage>
        <taxon>Bacteria</taxon>
        <taxon>Bacillati</taxon>
        <taxon>Chloroflexota</taxon>
        <taxon>Ktedonobacteria</taxon>
        <taxon>Ktedonobacterales</taxon>
        <taxon>Ktedonosporobacteraceae</taxon>
        <taxon>Ktedonosporobacter</taxon>
    </lineage>
</organism>
<name>A0A4V0YZ53_KTERU</name>
<dbReference type="KEGG" id="kbs:EPA93_22005"/>
<gene>
    <name evidence="2" type="ORF">EPA93_22005</name>
</gene>
<dbReference type="RefSeq" id="WP_129889574.1">
    <property type="nucleotide sequence ID" value="NZ_CP035758.1"/>
</dbReference>
<feature type="transmembrane region" description="Helical" evidence="1">
    <location>
        <begin position="26"/>
        <end position="44"/>
    </location>
</feature>
<keyword evidence="1" id="KW-1133">Transmembrane helix</keyword>
<dbReference type="EMBL" id="CP035758">
    <property type="protein sequence ID" value="QBD78521.1"/>
    <property type="molecule type" value="Genomic_DNA"/>
</dbReference>
<dbReference type="CDD" id="cd00118">
    <property type="entry name" value="LysM"/>
    <property type="match status" value="1"/>
</dbReference>
<proteinExistence type="predicted"/>
<keyword evidence="1" id="KW-0472">Membrane</keyword>
<evidence type="ECO:0000256" key="1">
    <source>
        <dbReference type="SAM" id="Phobius"/>
    </source>
</evidence>
<dbReference type="AlphaFoldDB" id="A0A4V0YZ53"/>
<accession>A0A4V0YZ53</accession>
<dbReference type="Proteomes" id="UP000290365">
    <property type="component" value="Chromosome"/>
</dbReference>
<keyword evidence="1" id="KW-0812">Transmembrane</keyword>
<evidence type="ECO:0000313" key="3">
    <source>
        <dbReference type="Proteomes" id="UP000290365"/>
    </source>
</evidence>
<dbReference type="InterPro" id="IPR018392">
    <property type="entry name" value="LysM"/>
</dbReference>
<dbReference type="OrthoDB" id="145244at2"/>
<evidence type="ECO:0000313" key="2">
    <source>
        <dbReference type="EMBL" id="QBD78521.1"/>
    </source>
</evidence>
<protein>
    <submittedName>
        <fullName evidence="2">Uncharacterized protein</fullName>
    </submittedName>
</protein>
<sequence>MARRFNPRSTPAENLLIIVRSVPWKLLVLLVILVIIAVPAFLYGTRFGSHLLPSLSGYIYKLTGPAPAAAPTPLPAYPGLLPQAGSIQYTIKEGDSCDSILTFQMRMNDAGQVFSDANPETVKALNAALGVDCHHIQPGAVLKLSPQYPLVTLGGVVLKIDATSPQQVLPTPLINIPQKPSSVDCSGGCLLTVRVAPQAQVRLLVQTTLTINVGSWVWAQALMARKSVAGFANYPYADPGASFNGMSLHACDLQVDNTHDDDSLSCDQISPNTIDDDGGSWLLGVTGPGGLDHWSYHLRVPSGTQVMVWLSAHGGSLKFQAGNPVYRYDAASQLYVKM</sequence>
<reference evidence="2 3" key="1">
    <citation type="submission" date="2019-01" db="EMBL/GenBank/DDBJ databases">
        <title>Ktedonosporobacter rubrisoli SCAWS-G2.</title>
        <authorList>
            <person name="Huang Y."/>
            <person name="Yan B."/>
        </authorList>
    </citation>
    <scope>NUCLEOTIDE SEQUENCE [LARGE SCALE GENOMIC DNA]</scope>
    <source>
        <strain evidence="2 3">SCAWS-G2</strain>
    </source>
</reference>
<keyword evidence="3" id="KW-1185">Reference proteome</keyword>